<reference evidence="15 16" key="1">
    <citation type="submission" date="2023-04" db="EMBL/GenBank/DDBJ databases">
        <authorList>
            <person name="Hsu D."/>
        </authorList>
    </citation>
    <scope>NUCLEOTIDE SEQUENCE [LARGE SCALE GENOMIC DNA]</scope>
    <source>
        <strain evidence="15 16">MK1</strain>
    </source>
</reference>
<evidence type="ECO:0000256" key="3">
    <source>
        <dbReference type="ARBA" id="ARBA00020170"/>
    </source>
</evidence>
<dbReference type="GO" id="GO:0005737">
    <property type="term" value="C:cytoplasm"/>
    <property type="evidence" value="ECO:0007669"/>
    <property type="project" value="UniProtKB-SubCell"/>
</dbReference>
<keyword evidence="11 12" id="KW-0742">SOS response</keyword>
<dbReference type="GO" id="GO:0003697">
    <property type="term" value="F:single-stranded DNA binding"/>
    <property type="evidence" value="ECO:0007669"/>
    <property type="project" value="UniProtKB-UniRule"/>
</dbReference>
<keyword evidence="16" id="KW-1185">Reference proteome</keyword>
<feature type="domain" description="RecF/RecN/SMC N-terminal" evidence="14">
    <location>
        <begin position="3"/>
        <end position="338"/>
    </location>
</feature>
<accession>A0AAU0UK45</accession>
<dbReference type="PANTHER" id="PTHR32182:SF0">
    <property type="entry name" value="DNA REPLICATION AND REPAIR PROTEIN RECF"/>
    <property type="match status" value="1"/>
</dbReference>
<dbReference type="PROSITE" id="PS00617">
    <property type="entry name" value="RECF_1"/>
    <property type="match status" value="1"/>
</dbReference>
<organism evidence="15 16">
    <name type="scientific">Metallumcola ferriviriculae</name>
    <dbReference type="NCBI Taxonomy" id="3039180"/>
    <lineage>
        <taxon>Bacteria</taxon>
        <taxon>Bacillati</taxon>
        <taxon>Bacillota</taxon>
        <taxon>Clostridia</taxon>
        <taxon>Neomoorellales</taxon>
        <taxon>Desulfitibacteraceae</taxon>
        <taxon>Metallumcola</taxon>
    </lineage>
</organism>
<dbReference type="CDD" id="cd03242">
    <property type="entry name" value="ABC_RecF"/>
    <property type="match status" value="1"/>
</dbReference>
<dbReference type="PROSITE" id="PS00618">
    <property type="entry name" value="RECF_2"/>
    <property type="match status" value="1"/>
</dbReference>
<keyword evidence="9 12" id="KW-0238">DNA-binding</keyword>
<keyword evidence="4 12" id="KW-0963">Cytoplasm</keyword>
<sequence>MLVKDLLLKNFRNYNLIKLEWHNKINIIVGNNAQGKSNILEAINILGTGKSHRTNKDIDLIRWDQSDALIKAMIHNNNIDYEAEVILKEGKKEFFINNNKLQKNNMVSTYFNTVLFCPEDLMLVKGGPRERRQFLDNEISQVSPQYNSILADFKRVLLQRNNNLKRGLKGEQFDVWTNQLIHLGSQLIKKRLDTIEKLKPLSRLVCRKITNGFENLELKYVSSVKNIGFDVSLSVLKEMYIQSLKEKNNEEYYQGITLVGPHRDDMIITINGIDIRSFGSQGQQRTAALALKLSELEYIKSEIGEYPILLLDDVFSELDNHRKTFLMDKVIDRIQTFITGTDLSGLTKELTDQGIIYKVDNGSVNF</sequence>
<comment type="subcellular location">
    <subcellularLocation>
        <location evidence="1 12 13">Cytoplasm</location>
    </subcellularLocation>
</comment>
<evidence type="ECO:0000313" key="15">
    <source>
        <dbReference type="EMBL" id="WRO20540.1"/>
    </source>
</evidence>
<evidence type="ECO:0000256" key="7">
    <source>
        <dbReference type="ARBA" id="ARBA00022763"/>
    </source>
</evidence>
<dbReference type="InterPro" id="IPR027417">
    <property type="entry name" value="P-loop_NTPase"/>
</dbReference>
<keyword evidence="8 12" id="KW-0067">ATP-binding</keyword>
<evidence type="ECO:0000256" key="8">
    <source>
        <dbReference type="ARBA" id="ARBA00022840"/>
    </source>
</evidence>
<keyword evidence="10 12" id="KW-0234">DNA repair</keyword>
<name>A0AAU0UK45_9FIRM</name>
<keyword evidence="7 12" id="KW-0227">DNA damage</keyword>
<dbReference type="InterPro" id="IPR001238">
    <property type="entry name" value="DNA-binding_RecF"/>
</dbReference>
<protein>
    <recommendedName>
        <fullName evidence="3 12">DNA replication and repair protein RecF</fullName>
    </recommendedName>
</protein>
<dbReference type="Gene3D" id="3.40.50.300">
    <property type="entry name" value="P-loop containing nucleotide triphosphate hydrolases"/>
    <property type="match status" value="1"/>
</dbReference>
<comment type="similarity">
    <text evidence="2 12 13">Belongs to the RecF family.</text>
</comment>
<comment type="function">
    <text evidence="12 13">The RecF protein is involved in DNA metabolism; it is required for DNA replication and normal SOS inducibility. RecF binds preferentially to single-stranded, linear DNA. It also seems to bind ATP.</text>
</comment>
<evidence type="ECO:0000256" key="4">
    <source>
        <dbReference type="ARBA" id="ARBA00022490"/>
    </source>
</evidence>
<evidence type="ECO:0000256" key="5">
    <source>
        <dbReference type="ARBA" id="ARBA00022705"/>
    </source>
</evidence>
<dbReference type="HAMAP" id="MF_00365">
    <property type="entry name" value="RecF"/>
    <property type="match status" value="1"/>
</dbReference>
<gene>
    <name evidence="12 15" type="primary">recF</name>
    <name evidence="15" type="ORF">MFMK1_000322</name>
</gene>
<dbReference type="GO" id="GO:0005524">
    <property type="term" value="F:ATP binding"/>
    <property type="evidence" value="ECO:0007669"/>
    <property type="project" value="UniProtKB-UniRule"/>
</dbReference>
<dbReference type="AlphaFoldDB" id="A0AAU0UK45"/>
<dbReference type="InterPro" id="IPR042174">
    <property type="entry name" value="RecF_2"/>
</dbReference>
<dbReference type="KEGG" id="dbc:MFMK1_000322"/>
<dbReference type="Pfam" id="PF02463">
    <property type="entry name" value="SMC_N"/>
    <property type="match status" value="1"/>
</dbReference>
<evidence type="ECO:0000256" key="12">
    <source>
        <dbReference type="HAMAP-Rule" id="MF_00365"/>
    </source>
</evidence>
<keyword evidence="5 12" id="KW-0235">DNA replication</keyword>
<dbReference type="Gene3D" id="1.20.1050.90">
    <property type="entry name" value="RecF/RecN/SMC, N-terminal domain"/>
    <property type="match status" value="1"/>
</dbReference>
<dbReference type="RefSeq" id="WP_366923433.1">
    <property type="nucleotide sequence ID" value="NZ_CP121694.1"/>
</dbReference>
<dbReference type="GO" id="GO:0009432">
    <property type="term" value="P:SOS response"/>
    <property type="evidence" value="ECO:0007669"/>
    <property type="project" value="UniProtKB-UniRule"/>
</dbReference>
<evidence type="ECO:0000256" key="11">
    <source>
        <dbReference type="ARBA" id="ARBA00023236"/>
    </source>
</evidence>
<dbReference type="GO" id="GO:0000731">
    <property type="term" value="P:DNA synthesis involved in DNA repair"/>
    <property type="evidence" value="ECO:0007669"/>
    <property type="project" value="TreeGrafter"/>
</dbReference>
<dbReference type="InterPro" id="IPR018078">
    <property type="entry name" value="DNA-binding_RecF_CS"/>
</dbReference>
<evidence type="ECO:0000256" key="1">
    <source>
        <dbReference type="ARBA" id="ARBA00004496"/>
    </source>
</evidence>
<evidence type="ECO:0000256" key="9">
    <source>
        <dbReference type="ARBA" id="ARBA00023125"/>
    </source>
</evidence>
<dbReference type="GO" id="GO:0006302">
    <property type="term" value="P:double-strand break repair"/>
    <property type="evidence" value="ECO:0007669"/>
    <property type="project" value="TreeGrafter"/>
</dbReference>
<evidence type="ECO:0000256" key="10">
    <source>
        <dbReference type="ARBA" id="ARBA00023204"/>
    </source>
</evidence>
<evidence type="ECO:0000256" key="2">
    <source>
        <dbReference type="ARBA" id="ARBA00008016"/>
    </source>
</evidence>
<evidence type="ECO:0000256" key="6">
    <source>
        <dbReference type="ARBA" id="ARBA00022741"/>
    </source>
</evidence>
<dbReference type="PANTHER" id="PTHR32182">
    <property type="entry name" value="DNA REPLICATION AND REPAIR PROTEIN RECF"/>
    <property type="match status" value="1"/>
</dbReference>
<evidence type="ECO:0000256" key="13">
    <source>
        <dbReference type="RuleBase" id="RU000578"/>
    </source>
</evidence>
<evidence type="ECO:0000259" key="14">
    <source>
        <dbReference type="Pfam" id="PF02463"/>
    </source>
</evidence>
<dbReference type="GO" id="GO:0006260">
    <property type="term" value="P:DNA replication"/>
    <property type="evidence" value="ECO:0007669"/>
    <property type="project" value="UniProtKB-UniRule"/>
</dbReference>
<dbReference type="NCBIfam" id="TIGR00611">
    <property type="entry name" value="recf"/>
    <property type="match status" value="1"/>
</dbReference>
<proteinExistence type="inferred from homology"/>
<dbReference type="InterPro" id="IPR003395">
    <property type="entry name" value="RecF/RecN/SMC_N"/>
</dbReference>
<dbReference type="EMBL" id="CP121694">
    <property type="protein sequence ID" value="WRO20540.1"/>
    <property type="molecule type" value="Genomic_DNA"/>
</dbReference>
<dbReference type="SUPFAM" id="SSF52540">
    <property type="entry name" value="P-loop containing nucleoside triphosphate hydrolases"/>
    <property type="match status" value="1"/>
</dbReference>
<dbReference type="Proteomes" id="UP001329915">
    <property type="component" value="Chromosome"/>
</dbReference>
<keyword evidence="6 12" id="KW-0547">Nucleotide-binding</keyword>
<evidence type="ECO:0000313" key="16">
    <source>
        <dbReference type="Proteomes" id="UP001329915"/>
    </source>
</evidence>
<feature type="binding site" evidence="12">
    <location>
        <begin position="30"/>
        <end position="37"/>
    </location>
    <ligand>
        <name>ATP</name>
        <dbReference type="ChEBI" id="CHEBI:30616"/>
    </ligand>
</feature>